<feature type="region of interest" description="Disordered" evidence="1">
    <location>
        <begin position="28"/>
        <end position="55"/>
    </location>
</feature>
<reference evidence="4" key="1">
    <citation type="journal article" date="2005" name="Nature">
        <title>Sequencing of Aspergillus nidulans and comparative analysis with A. fumigatus and A. oryzae.</title>
        <authorList>
            <person name="Galagan J.E."/>
            <person name="Calvo S.E."/>
            <person name="Cuomo C."/>
            <person name="Ma L.J."/>
            <person name="Wortman J.R."/>
            <person name="Batzoglou S."/>
            <person name="Lee S.I."/>
            <person name="Basturkmen M."/>
            <person name="Spevak C.C."/>
            <person name="Clutterbuck J."/>
            <person name="Kapitonov V."/>
            <person name="Jurka J."/>
            <person name="Scazzocchio C."/>
            <person name="Farman M."/>
            <person name="Butler J."/>
            <person name="Purcell S."/>
            <person name="Harris S."/>
            <person name="Braus G.H."/>
            <person name="Draht O."/>
            <person name="Busch S."/>
            <person name="D'Enfert C."/>
            <person name="Bouchier C."/>
            <person name="Goldman G.H."/>
            <person name="Bell-Pedersen D."/>
            <person name="Griffiths-Jones S."/>
            <person name="Doonan J.H."/>
            <person name="Yu J."/>
            <person name="Vienken K."/>
            <person name="Pain A."/>
            <person name="Freitag M."/>
            <person name="Selker E.U."/>
            <person name="Archer D.B."/>
            <person name="Penalva M.A."/>
            <person name="Oakley B.R."/>
            <person name="Momany M."/>
            <person name="Tanaka T."/>
            <person name="Kumagai T."/>
            <person name="Asai K."/>
            <person name="Machida M."/>
            <person name="Nierman W.C."/>
            <person name="Denning D.W."/>
            <person name="Caddick M."/>
            <person name="Hynes M."/>
            <person name="Paoletti M."/>
            <person name="Fischer R."/>
            <person name="Miller B."/>
            <person name="Dyer P."/>
            <person name="Sachs M.S."/>
            <person name="Osmani S.A."/>
            <person name="Birren B.W."/>
        </authorList>
    </citation>
    <scope>NUCLEOTIDE SEQUENCE [LARGE SCALE GENOMIC DNA]</scope>
    <source>
        <strain evidence="4">FGSC A4 / ATCC 38163 / CBS 112.46 / NRRL 194 / M139</strain>
    </source>
</reference>
<feature type="chain" id="PRO_5010317655" evidence="2">
    <location>
        <begin position="17"/>
        <end position="245"/>
    </location>
</feature>
<dbReference type="Proteomes" id="UP000000560">
    <property type="component" value="Chromosome IV"/>
</dbReference>
<dbReference type="HOGENOM" id="CLU_1199570_0_0_1"/>
<reference evidence="4" key="2">
    <citation type="journal article" date="2009" name="Fungal Genet. Biol.">
        <title>The 2008 update of the Aspergillus nidulans genome annotation: a community effort.</title>
        <authorList>
            <person name="Wortman J.R."/>
            <person name="Gilsenan J.M."/>
            <person name="Joardar V."/>
            <person name="Deegan J."/>
            <person name="Clutterbuck J."/>
            <person name="Andersen M.R."/>
            <person name="Archer D."/>
            <person name="Bencina M."/>
            <person name="Braus G."/>
            <person name="Coutinho P."/>
            <person name="von Dohren H."/>
            <person name="Doonan J."/>
            <person name="Driessen A.J."/>
            <person name="Durek P."/>
            <person name="Espeso E."/>
            <person name="Fekete E."/>
            <person name="Flipphi M."/>
            <person name="Estrada C.G."/>
            <person name="Geysens S."/>
            <person name="Goldman G."/>
            <person name="de Groot P.W."/>
            <person name="Hansen K."/>
            <person name="Harris S.D."/>
            <person name="Heinekamp T."/>
            <person name="Helmstaedt K."/>
            <person name="Henrissat B."/>
            <person name="Hofmann G."/>
            <person name="Homan T."/>
            <person name="Horio T."/>
            <person name="Horiuchi H."/>
            <person name="James S."/>
            <person name="Jones M."/>
            <person name="Karaffa L."/>
            <person name="Karanyi Z."/>
            <person name="Kato M."/>
            <person name="Keller N."/>
            <person name="Kelly D.E."/>
            <person name="Kiel J.A."/>
            <person name="Kim J.M."/>
            <person name="van der Klei I.J."/>
            <person name="Klis F.M."/>
            <person name="Kovalchuk A."/>
            <person name="Krasevec N."/>
            <person name="Kubicek C.P."/>
            <person name="Liu B."/>
            <person name="Maccabe A."/>
            <person name="Meyer V."/>
            <person name="Mirabito P."/>
            <person name="Miskei M."/>
            <person name="Mos M."/>
            <person name="Mullins J."/>
            <person name="Nelson D.R."/>
            <person name="Nielsen J."/>
            <person name="Oakley B.R."/>
            <person name="Osmani S.A."/>
            <person name="Pakula T."/>
            <person name="Paszewski A."/>
            <person name="Paulsen I."/>
            <person name="Pilsyk S."/>
            <person name="Pocsi I."/>
            <person name="Punt P.J."/>
            <person name="Ram A.F."/>
            <person name="Ren Q."/>
            <person name="Robellet X."/>
            <person name="Robson G."/>
            <person name="Seiboth B."/>
            <person name="van Solingen P."/>
            <person name="Specht T."/>
            <person name="Sun J."/>
            <person name="Taheri-Talesh N."/>
            <person name="Takeshita N."/>
            <person name="Ussery D."/>
            <person name="vanKuyk P.A."/>
            <person name="Visser H."/>
            <person name="van de Vondervoort P.J."/>
            <person name="de Vries R.P."/>
            <person name="Walton J."/>
            <person name="Xiang X."/>
            <person name="Xiong Y."/>
            <person name="Zeng A.P."/>
            <person name="Brandt B.W."/>
            <person name="Cornell M.J."/>
            <person name="van den Hondel C.A."/>
            <person name="Visser J."/>
            <person name="Oliver S.G."/>
            <person name="Turner G."/>
        </authorList>
    </citation>
    <scope>GENOME REANNOTATION</scope>
    <source>
        <strain evidence="4">FGSC A4 / ATCC 38163 / CBS 112.46 / NRRL 194 / M139</strain>
    </source>
</reference>
<feature type="region of interest" description="Disordered" evidence="1">
    <location>
        <begin position="112"/>
        <end position="245"/>
    </location>
</feature>
<proteinExistence type="predicted"/>
<dbReference type="VEuPathDB" id="FungiDB:AN7716"/>
<dbReference type="GeneID" id="2869720"/>
<keyword evidence="4" id="KW-1185">Reference proteome</keyword>
<evidence type="ECO:0000313" key="4">
    <source>
        <dbReference type="Proteomes" id="UP000000560"/>
    </source>
</evidence>
<accession>C8VDH9</accession>
<dbReference type="KEGG" id="ani:ANIA_07716"/>
<feature type="compositionally biased region" description="Acidic residues" evidence="1">
    <location>
        <begin position="168"/>
        <end position="197"/>
    </location>
</feature>
<dbReference type="InParanoid" id="Q5AVG4"/>
<dbReference type="RefSeq" id="XP_680985.1">
    <property type="nucleotide sequence ID" value="XM_675893.1"/>
</dbReference>
<dbReference type="STRING" id="227321.Q5AVG4"/>
<feature type="compositionally biased region" description="Polar residues" evidence="1">
    <location>
        <begin position="28"/>
        <end position="47"/>
    </location>
</feature>
<evidence type="ECO:0000313" key="3">
    <source>
        <dbReference type="EMBL" id="CBF79963.1"/>
    </source>
</evidence>
<gene>
    <name evidence="3" type="ORF">ANIA_07716</name>
</gene>
<keyword evidence="2" id="KW-0732">Signal</keyword>
<feature type="signal peptide" evidence="2">
    <location>
        <begin position="1"/>
        <end position="16"/>
    </location>
</feature>
<protein>
    <submittedName>
        <fullName evidence="3">Cell wall protein, putative (AFU_orthologue AFUA_5G08180)</fullName>
    </submittedName>
</protein>
<evidence type="ECO:0000256" key="2">
    <source>
        <dbReference type="SAM" id="SignalP"/>
    </source>
</evidence>
<organism evidence="3 4">
    <name type="scientific">Emericella nidulans (strain FGSC A4 / ATCC 38163 / CBS 112.46 / NRRL 194 / M139)</name>
    <name type="common">Aspergillus nidulans</name>
    <dbReference type="NCBI Taxonomy" id="227321"/>
    <lineage>
        <taxon>Eukaryota</taxon>
        <taxon>Fungi</taxon>
        <taxon>Dikarya</taxon>
        <taxon>Ascomycota</taxon>
        <taxon>Pezizomycotina</taxon>
        <taxon>Eurotiomycetes</taxon>
        <taxon>Eurotiomycetidae</taxon>
        <taxon>Eurotiales</taxon>
        <taxon>Aspergillaceae</taxon>
        <taxon>Aspergillus</taxon>
        <taxon>Aspergillus subgen. Nidulantes</taxon>
    </lineage>
</organism>
<dbReference type="EMBL" id="BN001304">
    <property type="protein sequence ID" value="CBF79963.1"/>
    <property type="molecule type" value="Genomic_DNA"/>
</dbReference>
<name>Q5AVG4_EMENI</name>
<evidence type="ECO:0000256" key="1">
    <source>
        <dbReference type="SAM" id="MobiDB-lite"/>
    </source>
</evidence>
<accession>Q5AVG4</accession>
<feature type="compositionally biased region" description="Pro residues" evidence="1">
    <location>
        <begin position="139"/>
        <end position="150"/>
    </location>
</feature>
<dbReference type="OrthoDB" id="4510425at2759"/>
<dbReference type="AlphaFoldDB" id="Q5AVG4"/>
<dbReference type="OMA" id="EPAYTCK"/>
<sequence length="245" mass="26412">MQFLLPLLLTTSTVLSLPVNDPALSRRQFNPSSNLDTSTNTGTNTAISIPDGPVYNDHDFFTDTYTENTDPSSNSGEAIGYTEAGSDINIAIPDGPSLNLGDYYENTYQESYQEDYHEPETTPVPTSQVIEEPGEIPTPSLPLPPPPTSVPPSVDLYTPVPLPPAETGESENDTPIPETEDNTVIEGPEEPVEEEIETCPAPEPEPAPEAETEFVNEPQNPVEKAVESKPRPVMEPNAGKSCSCA</sequence>